<protein>
    <submittedName>
        <fullName evidence="1">Uncharacterized protein</fullName>
    </submittedName>
</protein>
<dbReference type="EMBL" id="LAZR01000300">
    <property type="protein sequence ID" value="KKN76070.1"/>
    <property type="molecule type" value="Genomic_DNA"/>
</dbReference>
<reference evidence="1" key="1">
    <citation type="journal article" date="2015" name="Nature">
        <title>Complex archaea that bridge the gap between prokaryotes and eukaryotes.</title>
        <authorList>
            <person name="Spang A."/>
            <person name="Saw J.H."/>
            <person name="Jorgensen S.L."/>
            <person name="Zaremba-Niedzwiedzka K."/>
            <person name="Martijn J."/>
            <person name="Lind A.E."/>
            <person name="van Eijk R."/>
            <person name="Schleper C."/>
            <person name="Guy L."/>
            <person name="Ettema T.J."/>
        </authorList>
    </citation>
    <scope>NUCLEOTIDE SEQUENCE</scope>
</reference>
<accession>A0A0F9T482</accession>
<name>A0A0F9T482_9ZZZZ</name>
<comment type="caution">
    <text evidence="1">The sequence shown here is derived from an EMBL/GenBank/DDBJ whole genome shotgun (WGS) entry which is preliminary data.</text>
</comment>
<organism evidence="1">
    <name type="scientific">marine sediment metagenome</name>
    <dbReference type="NCBI Taxonomy" id="412755"/>
    <lineage>
        <taxon>unclassified sequences</taxon>
        <taxon>metagenomes</taxon>
        <taxon>ecological metagenomes</taxon>
    </lineage>
</organism>
<sequence>MVKFLDKIGIRKEEQTLREGTEDPVLNMLRNQRQKIAERDEKKQLTEEIREDRRTQLRTGLFGVKGNADRKVNLLKDTRKSTTSILNERPLLKEKNILKDNNILKGNNIMQNKTNVLKSERKRKELNLLSSKTRLL</sequence>
<gene>
    <name evidence="1" type="ORF">LCGC14_0374600</name>
</gene>
<evidence type="ECO:0000313" key="1">
    <source>
        <dbReference type="EMBL" id="KKN76070.1"/>
    </source>
</evidence>
<dbReference type="AlphaFoldDB" id="A0A0F9T482"/>
<proteinExistence type="predicted"/>